<dbReference type="AlphaFoldDB" id="A0A4V2USB1"/>
<proteinExistence type="predicted"/>
<reference evidence="1 2" key="1">
    <citation type="submission" date="2019-03" db="EMBL/GenBank/DDBJ databases">
        <title>Genomic Encyclopedia of Type Strains, Phase IV (KMG-IV): sequencing the most valuable type-strain genomes for metagenomic binning, comparative biology and taxonomic classification.</title>
        <authorList>
            <person name="Goeker M."/>
        </authorList>
    </citation>
    <scope>NUCLEOTIDE SEQUENCE [LARGE SCALE GENOMIC DNA]</scope>
    <source>
        <strain evidence="1 2">DSM 29489</strain>
    </source>
</reference>
<evidence type="ECO:0000313" key="1">
    <source>
        <dbReference type="EMBL" id="TCS80762.1"/>
    </source>
</evidence>
<protein>
    <recommendedName>
        <fullName evidence="3">DDE family transposase</fullName>
    </recommendedName>
</protein>
<evidence type="ECO:0008006" key="3">
    <source>
        <dbReference type="Google" id="ProtNLM"/>
    </source>
</evidence>
<keyword evidence="2" id="KW-1185">Reference proteome</keyword>
<name>A0A4V2USB1_9FIRM</name>
<evidence type="ECO:0000313" key="2">
    <source>
        <dbReference type="Proteomes" id="UP000295726"/>
    </source>
</evidence>
<accession>A0A4V2USB1</accession>
<comment type="caution">
    <text evidence="1">The sequence shown here is derived from an EMBL/GenBank/DDBJ whole genome shotgun (WGS) entry which is preliminary data.</text>
</comment>
<dbReference type="EMBL" id="SLZZ01000005">
    <property type="protein sequence ID" value="TCS80762.1"/>
    <property type="molecule type" value="Genomic_DNA"/>
</dbReference>
<sequence>MRPMEAALFFCADDGHKKLVVAGQNIMTPKGIELRINRFIQVEGAFGVLKQDYPFR</sequence>
<organism evidence="1 2">
    <name type="scientific">Muricomes intestini</name>
    <dbReference type="NCBI Taxonomy" id="1796634"/>
    <lineage>
        <taxon>Bacteria</taxon>
        <taxon>Bacillati</taxon>
        <taxon>Bacillota</taxon>
        <taxon>Clostridia</taxon>
        <taxon>Lachnospirales</taxon>
        <taxon>Lachnospiraceae</taxon>
        <taxon>Muricomes</taxon>
    </lineage>
</organism>
<dbReference type="Proteomes" id="UP000295726">
    <property type="component" value="Unassembled WGS sequence"/>
</dbReference>
<gene>
    <name evidence="1" type="ORF">EDD59_105145</name>
</gene>